<dbReference type="AlphaFoldDB" id="A0A0P0RAQ4"/>
<dbReference type="PIRSF" id="PIRSF022704">
    <property type="entry name" value="UCP022704"/>
    <property type="match status" value="1"/>
</dbReference>
<dbReference type="InterPro" id="IPR015987">
    <property type="entry name" value="UCP022704"/>
</dbReference>
<dbReference type="InterPro" id="IPR009784">
    <property type="entry name" value="DUF1349"/>
</dbReference>
<dbReference type="PANTHER" id="PTHR35332">
    <property type="entry name" value="REGULATION OF ENOLASE PROTEIN 1"/>
    <property type="match status" value="1"/>
</dbReference>
<gene>
    <name evidence="1" type="ORF">K788_0004593</name>
</gene>
<sequence length="191" mass="21442">MFEQCEWFNEPSTWSLDGDTLEVTTNPKTDFWRNTHYGFTRDSGHCFGIRTQGDFTAQVRVRGQFHALYDQAGLMVRVDESAWLKAGVEFTDDVLMMSSVLTVGQSDWAIGAPVAAPDGFWMRATVARGVLRVQYSIDGTTWPLLRLAPFPLAAHYFVGPVCCTPERGGLNVEFSRFVVSEPLQKNLHDLS</sequence>
<organism evidence="1 2">
    <name type="scientific">Paraburkholderia caribensis MBA4</name>
    <dbReference type="NCBI Taxonomy" id="1323664"/>
    <lineage>
        <taxon>Bacteria</taxon>
        <taxon>Pseudomonadati</taxon>
        <taxon>Pseudomonadota</taxon>
        <taxon>Betaproteobacteria</taxon>
        <taxon>Burkholderiales</taxon>
        <taxon>Burkholderiaceae</taxon>
        <taxon>Paraburkholderia</taxon>
    </lineage>
</organism>
<protein>
    <submittedName>
        <fullName evidence="1">Regulation of enolase 1</fullName>
    </submittedName>
</protein>
<dbReference type="PANTHER" id="PTHR35332:SF2">
    <property type="entry name" value="REGULATION OF ENOLASE PROTEIN 1"/>
    <property type="match status" value="1"/>
</dbReference>
<proteinExistence type="predicted"/>
<dbReference type="SUPFAM" id="SSF49899">
    <property type="entry name" value="Concanavalin A-like lectins/glucanases"/>
    <property type="match status" value="1"/>
</dbReference>
<evidence type="ECO:0000313" key="1">
    <source>
        <dbReference type="EMBL" id="ALL65345.1"/>
    </source>
</evidence>
<dbReference type="Pfam" id="PF07081">
    <property type="entry name" value="DUF1349"/>
    <property type="match status" value="1"/>
</dbReference>
<dbReference type="InterPro" id="IPR013320">
    <property type="entry name" value="ConA-like_dom_sf"/>
</dbReference>
<dbReference type="Gene3D" id="2.60.120.200">
    <property type="match status" value="1"/>
</dbReference>
<evidence type="ECO:0000313" key="2">
    <source>
        <dbReference type="Proteomes" id="UP000019146"/>
    </source>
</evidence>
<accession>A0A0P0RAQ4</accession>
<reference evidence="1 2" key="1">
    <citation type="journal article" date="2014" name="Genome Announc.">
        <title>Draft Genome Sequence of the Haloacid-Degrading Burkholderia caribensis Strain MBA4.</title>
        <authorList>
            <person name="Pan Y."/>
            <person name="Kong K.F."/>
            <person name="Tsang J.S."/>
        </authorList>
    </citation>
    <scope>NUCLEOTIDE SEQUENCE [LARGE SCALE GENOMIC DNA]</scope>
    <source>
        <strain evidence="1 2">MBA4</strain>
    </source>
</reference>
<name>A0A0P0RAQ4_9BURK</name>
<dbReference type="KEGG" id="bcai:K788_0004593"/>
<dbReference type="Proteomes" id="UP000019146">
    <property type="component" value="Chromosome 1"/>
</dbReference>
<dbReference type="RefSeq" id="WP_036005574.1">
    <property type="nucleotide sequence ID" value="NZ_CP012746.1"/>
</dbReference>
<dbReference type="GeneID" id="69969410"/>
<dbReference type="EMBL" id="CP012746">
    <property type="protein sequence ID" value="ALL65345.1"/>
    <property type="molecule type" value="Genomic_DNA"/>
</dbReference>